<dbReference type="InterPro" id="IPR029058">
    <property type="entry name" value="AB_hydrolase_fold"/>
</dbReference>
<evidence type="ECO:0000313" key="5">
    <source>
        <dbReference type="EMBL" id="CAD7283740.1"/>
    </source>
</evidence>
<feature type="region of interest" description="Disordered" evidence="2">
    <location>
        <begin position="517"/>
        <end position="601"/>
    </location>
</feature>
<feature type="compositionally biased region" description="Low complexity" evidence="2">
    <location>
        <begin position="664"/>
        <end position="695"/>
    </location>
</feature>
<feature type="region of interest" description="Disordered" evidence="2">
    <location>
        <begin position="403"/>
        <end position="479"/>
    </location>
</feature>
<dbReference type="Gene3D" id="3.40.50.1820">
    <property type="entry name" value="alpha/beta hydrolase"/>
    <property type="match status" value="1"/>
</dbReference>
<proteinExistence type="predicted"/>
<feature type="chain" id="PRO_5036210799" description="Carboxylesterase type B domain-containing protein" evidence="3">
    <location>
        <begin position="22"/>
        <end position="1434"/>
    </location>
</feature>
<feature type="compositionally biased region" description="Low complexity" evidence="2">
    <location>
        <begin position="286"/>
        <end position="312"/>
    </location>
</feature>
<evidence type="ECO:0000256" key="3">
    <source>
        <dbReference type="SAM" id="SignalP"/>
    </source>
</evidence>
<evidence type="ECO:0000256" key="2">
    <source>
        <dbReference type="SAM" id="MobiDB-lite"/>
    </source>
</evidence>
<feature type="region of interest" description="Disordered" evidence="2">
    <location>
        <begin position="813"/>
        <end position="832"/>
    </location>
</feature>
<dbReference type="EMBL" id="OA888050">
    <property type="protein sequence ID" value="CAD7283740.1"/>
    <property type="molecule type" value="Genomic_DNA"/>
</dbReference>
<dbReference type="EMBL" id="CAJPEX010006013">
    <property type="protein sequence ID" value="CAG0923892.1"/>
    <property type="molecule type" value="Genomic_DNA"/>
</dbReference>
<dbReference type="PANTHER" id="PTHR11559">
    <property type="entry name" value="CARBOXYLESTERASE"/>
    <property type="match status" value="1"/>
</dbReference>
<feature type="compositionally biased region" description="Basic and acidic residues" evidence="2">
    <location>
        <begin position="194"/>
        <end position="207"/>
    </location>
</feature>
<organism evidence="5">
    <name type="scientific">Notodromas monacha</name>
    <dbReference type="NCBI Taxonomy" id="399045"/>
    <lineage>
        <taxon>Eukaryota</taxon>
        <taxon>Metazoa</taxon>
        <taxon>Ecdysozoa</taxon>
        <taxon>Arthropoda</taxon>
        <taxon>Crustacea</taxon>
        <taxon>Oligostraca</taxon>
        <taxon>Ostracoda</taxon>
        <taxon>Podocopa</taxon>
        <taxon>Podocopida</taxon>
        <taxon>Cypridocopina</taxon>
        <taxon>Cypridoidea</taxon>
        <taxon>Cyprididae</taxon>
        <taxon>Notodromas</taxon>
    </lineage>
</organism>
<name>A0A7R9GII8_9CRUS</name>
<feature type="compositionally biased region" description="Polar residues" evidence="2">
    <location>
        <begin position="550"/>
        <end position="601"/>
    </location>
</feature>
<evidence type="ECO:0000313" key="6">
    <source>
        <dbReference type="Proteomes" id="UP000678499"/>
    </source>
</evidence>
<dbReference type="Proteomes" id="UP000678499">
    <property type="component" value="Unassembled WGS sequence"/>
</dbReference>
<dbReference type="SUPFAM" id="SSF53474">
    <property type="entry name" value="alpha/beta-Hydrolases"/>
    <property type="match status" value="1"/>
</dbReference>
<keyword evidence="6" id="KW-1185">Reference proteome</keyword>
<evidence type="ECO:0000256" key="1">
    <source>
        <dbReference type="ARBA" id="ARBA00023180"/>
    </source>
</evidence>
<feature type="compositionally biased region" description="Basic residues" evidence="2">
    <location>
        <begin position="421"/>
        <end position="433"/>
    </location>
</feature>
<accession>A0A7R9GII8</accession>
<dbReference type="InterPro" id="IPR050309">
    <property type="entry name" value="Type-B_Carboxylest/Lipase"/>
</dbReference>
<keyword evidence="1" id="KW-0325">Glycoprotein</keyword>
<dbReference type="InterPro" id="IPR019819">
    <property type="entry name" value="Carboxylesterase_B_CS"/>
</dbReference>
<feature type="signal peptide" evidence="3">
    <location>
        <begin position="1"/>
        <end position="21"/>
    </location>
</feature>
<reference evidence="5" key="1">
    <citation type="submission" date="2020-11" db="EMBL/GenBank/DDBJ databases">
        <authorList>
            <person name="Tran Van P."/>
        </authorList>
    </citation>
    <scope>NUCLEOTIDE SEQUENCE</scope>
</reference>
<dbReference type="InterPro" id="IPR002018">
    <property type="entry name" value="CarbesteraseB"/>
</dbReference>
<feature type="region of interest" description="Disordered" evidence="2">
    <location>
        <begin position="646"/>
        <end position="702"/>
    </location>
</feature>
<feature type="compositionally biased region" description="Acidic residues" evidence="2">
    <location>
        <begin position="813"/>
        <end position="822"/>
    </location>
</feature>
<protein>
    <recommendedName>
        <fullName evidence="4">Carboxylesterase type B domain-containing protein</fullName>
    </recommendedName>
</protein>
<gene>
    <name evidence="5" type="ORF">NMOB1V02_LOCUS11352</name>
</gene>
<feature type="compositionally biased region" description="Acidic residues" evidence="2">
    <location>
        <begin position="208"/>
        <end position="256"/>
    </location>
</feature>
<dbReference type="OrthoDB" id="408631at2759"/>
<feature type="compositionally biased region" description="Low complexity" evidence="2">
    <location>
        <begin position="823"/>
        <end position="832"/>
    </location>
</feature>
<feature type="compositionally biased region" description="Polar residues" evidence="2">
    <location>
        <begin position="517"/>
        <end position="540"/>
    </location>
</feature>
<feature type="compositionally biased region" description="Polar residues" evidence="2">
    <location>
        <begin position="648"/>
        <end position="663"/>
    </location>
</feature>
<feature type="compositionally biased region" description="Low complexity" evidence="2">
    <location>
        <begin position="324"/>
        <end position="336"/>
    </location>
</feature>
<dbReference type="Pfam" id="PF00135">
    <property type="entry name" value="COesterase"/>
    <property type="match status" value="1"/>
</dbReference>
<sequence>MKLFAFAIAIFLYILIVSIECHKVQHHRESRGSVSKSHTRTRGIIPSRITRYRGHRNTTPYKYHRFWYPGSSTQTQNGRHLNKWYPSRWYGNPNYQATYVRGSSGPSGNNVYHYYYYRHSTPKTHSNKYGFPGSTSGGYGFKPITGNYIEEQAVLDEKENQKDLLTIPNENPDVTQSEEQSTYKQSTSTTTEKTVPDPEKNDSKIMEEEPEDSAADDEKSTEEEEEKEAEEEKEEKNEEGEEEDDEEADEEQEGLTEEQKLATEMTISQNTATEIPDYFSDDVVISTWTPPSPTTITETTKTSETATNVDNFSTDDDDDDDDQSSNTSTTETSIDSTTEKNKTRPLVILTTDELSPASDDGNPSENIDYFDGPERAENLNKSESATTSIESLVNNVSNNEDFDYSDSFSDDEKAPASSNVKTKKPTPRSKSAPKGRQLAVEQSFRTQKSSSDDGLGLMPVYSPENNGNRKDDRRRIRRSISPQNVERIANLAEVSIARSAAQDADLGINFDFVQGNESNNTNMQKNDSASINGSSLNETDLSVGDAKINEASNNSSSETGQWSSEGSFTLNSSMNVSSASEKDNSTTLGTNSTKTAGENATKNISSAASSNLTVEVAPVEMSNASKTNNFTAGNLTANTAAAGNGSTQGFMNGTSNDVNNTLVNSTSPPKNSSSTTNNVTSTTETSTSVFSTTESASPSDKNMTNATLSTAIVVLDVTDITPSTSPVDLGALNETFMEDSTTRLTSSNTESSGTEEVTFNITEFLYPLPEESTTVSSIQFMLTTEKRNNSEDVEDLSDGNLDDLMGNEFEIESLKEDDDESANESSSSETIESNEFVYPSTFLCPPFDYDCKPGVNKKPPKNSDRDDDTEEDRTIFHTHMYASVEIEHGSVLGVQESSADGNSGNSRNFVFLGIPYALPPVGDLRFKPPVPQPGWTGTWNATASRPKCLQYDSIVELDVVGQEDCLYLNVYTPKLPSSPEDAKLPVLVYVNGVFFSSGSGNEDQVYPASFLQHDVIVVTVNYRLGVFGFLSTEDEAAPGNYGLLDIAEALKWVHTNIVFFGGDVGSVTLGGYGSGASAAHLLAFSPAARELFSGMILQAGSALSTGSLTTGHRKVAKTLAAHLGCSIENSNATLQCLRRRSATSLINEAINMTQPFTHLFAPRIDKECDSPIVREDPLELLQKGEFCRVPLLIGFPKDVGLIHTYGSIIEIISKEIQILSRPNLYLNVLDTNWTKVCPVSLQLQGTSCDCDRAALCRVIRKEYFGQRPIDLSSAYDLTNLMGDRWFKQGITQSAAKHSKFADTYFYVYNYEPKYSFRNVLFSGPRKTIFNISADFTDGVFYGDDLLAAFPSKGVTDRKRMDDEISRFMVQLWVNFLKHRKPIRENRESIISWPKFTEENERYFVIDNPPKQRTNPVNPEVTKFWEFVSYISGAV</sequence>
<dbReference type="PROSITE" id="PS00941">
    <property type="entry name" value="CARBOXYLESTERASE_B_2"/>
    <property type="match status" value="1"/>
</dbReference>
<keyword evidence="3" id="KW-0732">Signal</keyword>
<feature type="compositionally biased region" description="Acidic residues" evidence="2">
    <location>
        <begin position="313"/>
        <end position="323"/>
    </location>
</feature>
<feature type="region of interest" description="Disordered" evidence="2">
    <location>
        <begin position="167"/>
        <end position="386"/>
    </location>
</feature>
<evidence type="ECO:0000259" key="4">
    <source>
        <dbReference type="Pfam" id="PF00135"/>
    </source>
</evidence>
<feature type="compositionally biased region" description="Low complexity" evidence="2">
    <location>
        <begin position="175"/>
        <end position="193"/>
    </location>
</feature>
<feature type="domain" description="Carboxylesterase type B" evidence="4">
    <location>
        <begin position="883"/>
        <end position="1424"/>
    </location>
</feature>